<feature type="domain" description="N-acetyltransferase" evidence="1">
    <location>
        <begin position="17"/>
        <end position="184"/>
    </location>
</feature>
<gene>
    <name evidence="2" type="ORF">V3851_05740</name>
</gene>
<dbReference type="PANTHER" id="PTHR43415">
    <property type="entry name" value="SPERMIDINE N(1)-ACETYLTRANSFERASE"/>
    <property type="match status" value="1"/>
</dbReference>
<evidence type="ECO:0000259" key="1">
    <source>
        <dbReference type="PROSITE" id="PS51186"/>
    </source>
</evidence>
<comment type="caution">
    <text evidence="2">The sequence shown here is derived from an EMBL/GenBank/DDBJ whole genome shotgun (WGS) entry which is preliminary data.</text>
</comment>
<reference evidence="2 3" key="1">
    <citation type="submission" date="2024-02" db="EMBL/GenBank/DDBJ databases">
        <title>A nitrogen-fixing paenibacillus bacterium.</title>
        <authorList>
            <person name="Zhang W.L."/>
            <person name="Chen S.F."/>
        </authorList>
    </citation>
    <scope>NUCLEOTIDE SEQUENCE [LARGE SCALE GENOMIC DNA]</scope>
    <source>
        <strain evidence="2 3">M1</strain>
    </source>
</reference>
<dbReference type="Proteomes" id="UP001306950">
    <property type="component" value="Unassembled WGS sequence"/>
</dbReference>
<protein>
    <submittedName>
        <fullName evidence="2">GNAT family N-acetyltransferase</fullName>
    </submittedName>
</protein>
<dbReference type="InterPro" id="IPR000182">
    <property type="entry name" value="GNAT_dom"/>
</dbReference>
<dbReference type="PANTHER" id="PTHR43415:SF3">
    <property type="entry name" value="GNAT-FAMILY ACETYLTRANSFERASE"/>
    <property type="match status" value="1"/>
</dbReference>
<dbReference type="Gene3D" id="3.40.630.30">
    <property type="match status" value="1"/>
</dbReference>
<accession>A0ABU7VNI9</accession>
<dbReference type="InterPro" id="IPR016181">
    <property type="entry name" value="Acyl_CoA_acyltransferase"/>
</dbReference>
<sequence length="186" mass="21008">MGWFEPINIVDKYNRIIGIRTAVPEDAAKILAHTRAVISTESYLLTVPEEFDMTAEQEREWIESMLNHENSLILVAEEGERLVGTLDFHSGQKQRTAHTGSFGMSVRGDYQAGGIGRALLQALIDWAKKRSGIEKINLEVFANNTKAIELYRKTGFTQESLMRKQIKLQDGNYEDVIGMSLFLDTV</sequence>
<organism evidence="2 3">
    <name type="scientific">Paenibacillus haidiansis</name>
    <dbReference type="NCBI Taxonomy" id="1574488"/>
    <lineage>
        <taxon>Bacteria</taxon>
        <taxon>Bacillati</taxon>
        <taxon>Bacillota</taxon>
        <taxon>Bacilli</taxon>
        <taxon>Bacillales</taxon>
        <taxon>Paenibacillaceae</taxon>
        <taxon>Paenibacillus</taxon>
    </lineage>
</organism>
<dbReference type="Pfam" id="PF00583">
    <property type="entry name" value="Acetyltransf_1"/>
    <property type="match status" value="1"/>
</dbReference>
<keyword evidence="3" id="KW-1185">Reference proteome</keyword>
<evidence type="ECO:0000313" key="2">
    <source>
        <dbReference type="EMBL" id="MEF2965329.1"/>
    </source>
</evidence>
<dbReference type="PROSITE" id="PS51186">
    <property type="entry name" value="GNAT"/>
    <property type="match status" value="1"/>
</dbReference>
<dbReference type="RefSeq" id="WP_331845563.1">
    <property type="nucleotide sequence ID" value="NZ_JAZHPZ010000002.1"/>
</dbReference>
<dbReference type="SUPFAM" id="SSF55729">
    <property type="entry name" value="Acyl-CoA N-acyltransferases (Nat)"/>
    <property type="match status" value="1"/>
</dbReference>
<evidence type="ECO:0000313" key="3">
    <source>
        <dbReference type="Proteomes" id="UP001306950"/>
    </source>
</evidence>
<proteinExistence type="predicted"/>
<dbReference type="EMBL" id="JAZHPZ010000002">
    <property type="protein sequence ID" value="MEF2965329.1"/>
    <property type="molecule type" value="Genomic_DNA"/>
</dbReference>
<dbReference type="CDD" id="cd04301">
    <property type="entry name" value="NAT_SF"/>
    <property type="match status" value="1"/>
</dbReference>
<name>A0ABU7VNI9_9BACL</name>